<sequence>MILFYHKLSIVLLFEKAFISFSPKGAGTVPYSEQLELEETKRQLALYKQQDQLLAEIEQTLYKMKEIAQAAADLKDNPSEIKNLVLQMEAYEKSIHSMELKLVDLRRIAASPFN</sequence>
<keyword evidence="3" id="KW-1185">Reference proteome</keyword>
<reference evidence="2 3" key="1">
    <citation type="submission" date="2023-06" db="EMBL/GenBank/DDBJ databases">
        <title>Sporosarcina sp. nov., isolated from Korean tranditional fermented seafood 'Jeotgal'.</title>
        <authorList>
            <person name="Yang A.I."/>
            <person name="Shin N.-R."/>
        </authorList>
    </citation>
    <scope>NUCLEOTIDE SEQUENCE [LARGE SCALE GENOMIC DNA]</scope>
    <source>
        <strain evidence="2 3">T2O-4</strain>
    </source>
</reference>
<dbReference type="EMBL" id="CP129118">
    <property type="protein sequence ID" value="WOV88359.1"/>
    <property type="molecule type" value="Genomic_DNA"/>
</dbReference>
<dbReference type="Proteomes" id="UP001303902">
    <property type="component" value="Chromosome"/>
</dbReference>
<dbReference type="RefSeq" id="WP_317969317.1">
    <property type="nucleotide sequence ID" value="NZ_CP129118.1"/>
</dbReference>
<gene>
    <name evidence="2" type="ORF">QWT69_04340</name>
</gene>
<organism evidence="2 3">
    <name type="scientific">Sporosarcina oncorhynchi</name>
    <dbReference type="NCBI Taxonomy" id="3056444"/>
    <lineage>
        <taxon>Bacteria</taxon>
        <taxon>Bacillati</taxon>
        <taxon>Bacillota</taxon>
        <taxon>Bacilli</taxon>
        <taxon>Bacillales</taxon>
        <taxon>Caryophanaceae</taxon>
        <taxon>Sporosarcina</taxon>
    </lineage>
</organism>
<protein>
    <submittedName>
        <fullName evidence="2">Uncharacterized protein</fullName>
    </submittedName>
</protein>
<evidence type="ECO:0000313" key="3">
    <source>
        <dbReference type="Proteomes" id="UP001303902"/>
    </source>
</evidence>
<proteinExistence type="predicted"/>
<evidence type="ECO:0000256" key="1">
    <source>
        <dbReference type="SAM" id="Coils"/>
    </source>
</evidence>
<keyword evidence="1" id="KW-0175">Coiled coil</keyword>
<name>A0ABZ0L719_9BACL</name>
<accession>A0ABZ0L719</accession>
<evidence type="ECO:0000313" key="2">
    <source>
        <dbReference type="EMBL" id="WOV88359.1"/>
    </source>
</evidence>
<feature type="coiled-coil region" evidence="1">
    <location>
        <begin position="81"/>
        <end position="108"/>
    </location>
</feature>